<dbReference type="PANTHER" id="PTHR35566">
    <property type="entry name" value="BLR3599 PROTEIN"/>
    <property type="match status" value="1"/>
</dbReference>
<keyword evidence="2" id="KW-1185">Reference proteome</keyword>
<accession>A0ABV2BSN6</accession>
<dbReference type="InterPro" id="IPR010263">
    <property type="entry name" value="T6SS_TssK"/>
</dbReference>
<sequence>MANKIVWSEGMFLRPHHFQHNDLHLESLIEKRCSAIHGFAWGLKRYQIDSKLLELGKFSLESAEGIFQDGLPFHMPVESRLPDPITVDKEIKNTLVYLALPLLRAGVPTTTQRQTNEITRYFSEEKEIFDLNLGAKTSEIVAVNCPRVRLALESEDLSGYTKLPVARILEVRESGAVMLQPDFIPPVISCQDNSQLNSLISEIKGLLKQRAEALSGRFIQSVQGGSAAFTDFLLLQSINRMEPMFHHYLHTNGTHPEELYRVIISIIGDLATFCTAEKRPDLETLPLYQHDNLTETYLALRQILSRYLSTVLEQSAVKYQIEERQFGIKVARINDRSDLDNPRFVLAVNADLPGEEIRNRLPAQLKIGPVEKIRDLVNNQLPGITVTALPVAPRQIPFHAGYHYFQLDPGGEYWQQMTNSAGFAFHLSGNYPSLTMEFWSIKG</sequence>
<organism evidence="1 2">
    <name type="scientific">Aliikangiella maris</name>
    <dbReference type="NCBI Taxonomy" id="3162458"/>
    <lineage>
        <taxon>Bacteria</taxon>
        <taxon>Pseudomonadati</taxon>
        <taxon>Pseudomonadota</taxon>
        <taxon>Gammaproteobacteria</taxon>
        <taxon>Oceanospirillales</taxon>
        <taxon>Pleioneaceae</taxon>
        <taxon>Aliikangiella</taxon>
    </lineage>
</organism>
<evidence type="ECO:0000313" key="2">
    <source>
        <dbReference type="Proteomes" id="UP001548189"/>
    </source>
</evidence>
<dbReference type="NCBIfam" id="TIGR03353">
    <property type="entry name" value="VI_chp_4"/>
    <property type="match status" value="1"/>
</dbReference>
<dbReference type="RefSeq" id="WP_353874567.1">
    <property type="nucleotide sequence ID" value="NZ_JBEVCJ010000006.1"/>
</dbReference>
<dbReference type="EMBL" id="JBEVCJ010000006">
    <property type="protein sequence ID" value="MET1254953.1"/>
    <property type="molecule type" value="Genomic_DNA"/>
</dbReference>
<dbReference type="Proteomes" id="UP001548189">
    <property type="component" value="Unassembled WGS sequence"/>
</dbReference>
<proteinExistence type="predicted"/>
<name>A0ABV2BSN6_9GAMM</name>
<evidence type="ECO:0000313" key="1">
    <source>
        <dbReference type="EMBL" id="MET1254953.1"/>
    </source>
</evidence>
<reference evidence="1 2" key="1">
    <citation type="submission" date="2024-06" db="EMBL/GenBank/DDBJ databases">
        <authorList>
            <person name="Li F."/>
        </authorList>
    </citation>
    <scope>NUCLEOTIDE SEQUENCE [LARGE SCALE GENOMIC DNA]</scope>
    <source>
        <strain evidence="1 2">GXAS 311</strain>
    </source>
</reference>
<dbReference type="PANTHER" id="PTHR35566:SF1">
    <property type="entry name" value="TYPE VI SECRETION SYSTEM BASEPLATE COMPONENT TSSK1"/>
    <property type="match status" value="1"/>
</dbReference>
<dbReference type="Pfam" id="PF05936">
    <property type="entry name" value="T6SS_VasE"/>
    <property type="match status" value="1"/>
</dbReference>
<protein>
    <submittedName>
        <fullName evidence="1">Type VI secretion system baseplate subunit TssK</fullName>
    </submittedName>
</protein>
<comment type="caution">
    <text evidence="1">The sequence shown here is derived from an EMBL/GenBank/DDBJ whole genome shotgun (WGS) entry which is preliminary data.</text>
</comment>
<gene>
    <name evidence="1" type="primary">tssK</name>
    <name evidence="1" type="ORF">ABVT43_07440</name>
</gene>